<organism evidence="2 3">
    <name type="scientific">Stigmatella aurantiaca (strain DW4/3-1)</name>
    <dbReference type="NCBI Taxonomy" id="378806"/>
    <lineage>
        <taxon>Bacteria</taxon>
        <taxon>Pseudomonadati</taxon>
        <taxon>Myxococcota</taxon>
        <taxon>Myxococcia</taxon>
        <taxon>Myxococcales</taxon>
        <taxon>Cystobacterineae</taxon>
        <taxon>Archangiaceae</taxon>
        <taxon>Stigmatella</taxon>
    </lineage>
</organism>
<protein>
    <submittedName>
        <fullName evidence="2">Uncharacterized protein</fullName>
    </submittedName>
</protein>
<dbReference type="InterPro" id="IPR029035">
    <property type="entry name" value="DHS-like_NAD/FAD-binding_dom"/>
</dbReference>
<comment type="caution">
    <text evidence="2">The sequence shown here is derived from an EMBL/GenBank/DDBJ whole genome shotgun (WGS) entry which is preliminary data.</text>
</comment>
<dbReference type="AlphaFoldDB" id="Q08QJ5"/>
<feature type="region of interest" description="Disordered" evidence="1">
    <location>
        <begin position="1"/>
        <end position="20"/>
    </location>
</feature>
<evidence type="ECO:0000313" key="2">
    <source>
        <dbReference type="EMBL" id="EAU62751.1"/>
    </source>
</evidence>
<evidence type="ECO:0000256" key="1">
    <source>
        <dbReference type="SAM" id="MobiDB-lite"/>
    </source>
</evidence>
<dbReference type="OrthoDB" id="4217949at2"/>
<accession>Q08QJ5</accession>
<reference evidence="2 3" key="1">
    <citation type="submission" date="2006-04" db="EMBL/GenBank/DDBJ databases">
        <authorList>
            <person name="Nierman W.C."/>
        </authorList>
    </citation>
    <scope>NUCLEOTIDE SEQUENCE [LARGE SCALE GENOMIC DNA]</scope>
    <source>
        <strain evidence="2 3">DW4/3-1</strain>
    </source>
</reference>
<dbReference type="PATRIC" id="fig|378806.16.peg.1564"/>
<dbReference type="Pfam" id="PF13289">
    <property type="entry name" value="SIR2_2"/>
    <property type="match status" value="1"/>
</dbReference>
<dbReference type="SUPFAM" id="SSF52467">
    <property type="entry name" value="DHS-like NAD/FAD-binding domain"/>
    <property type="match status" value="1"/>
</dbReference>
<proteinExistence type="predicted"/>
<evidence type="ECO:0000313" key="3">
    <source>
        <dbReference type="Proteomes" id="UP000032702"/>
    </source>
</evidence>
<sequence length="787" mass="85714">MGLLGDDGQRENQRGAYPSDPSCPFEAHHRFLPHRGAALPGSGPWNSRPDEVSGRGTRYGCLMIPKPPGLLIRYLQQSRCVVFVGAGLSAGAGLPTWRRLLLDVIDEIVSSLPEGAQDEAELKQLVDQGKLLEVADFCKEQLGAAYHQFLTGRLRGDTTQLSPSHRMVMQLPFSAWVTTNYDKLLERAYSEVKGGFPKTLTHKDTDALGLLLFEGGPFILKAHGDIDRPETVVLTSRDYSEIIHANPAFNEVFTGLLLTKALLFVGFSLSDPDFRLLMDRQLTHFKGYVPDRFALMTGLGPVERDVLWRSARIRVIPYTNASGKHEEVFGFLKALKEAVQPSPAPEVGGGSEVASSRVVSLSIPAARPPVPLPPASPSAPLRHAEVVLAPGAHRSPRDEGFLARLLGPLGGESHAASEELSEESLPLIESHPAEAPAPQPMALVPQHLFIERGEGRLQFRLTPGGEDGVVSVSGTVPEDLWRSLGPERTRPDTSRYVRVGSLLAKHLPLGEGGPLFQNPVVLHPAAEWARFPWEILLLQGRAADLERQLVRAPVGISAQARGTPTVRSFPWVLLIEGAGASSRRETRETERLIQLYQREENVLCTVLRGEQATFNRVMAQLDDGLPDLFHFVGDMGEEAGEPCLRLAGGMDLSAGVLRSVLSRGRLPFMVLSAPFSAFAPDAFRVPPVKEGTLRAPGPHSWETFFEGRPGFMELATQTGVGAFVGCFGEPRGESGMAFMATLHRELISGTSIAEAVRRARKQSLSVSPEDPTSLQYVLSGDGELRLR</sequence>
<name>Q08QJ5_STIAD</name>
<dbReference type="Proteomes" id="UP000032702">
    <property type="component" value="Unassembled WGS sequence"/>
</dbReference>
<gene>
    <name evidence="2" type="ORF">STIAU_7456</name>
</gene>
<dbReference type="Gene3D" id="3.40.50.1220">
    <property type="entry name" value="TPP-binding domain"/>
    <property type="match status" value="1"/>
</dbReference>
<dbReference type="EMBL" id="AAMD01000208">
    <property type="protein sequence ID" value="EAU62751.1"/>
    <property type="molecule type" value="Genomic_DNA"/>
</dbReference>